<feature type="region of interest" description="Disordered" evidence="1">
    <location>
        <begin position="1"/>
        <end position="41"/>
    </location>
</feature>
<proteinExistence type="predicted"/>
<gene>
    <name evidence="2" type="ORF">CPOL0286_LOCUS17050</name>
</gene>
<evidence type="ECO:0000256" key="1">
    <source>
        <dbReference type="SAM" id="MobiDB-lite"/>
    </source>
</evidence>
<protein>
    <submittedName>
        <fullName evidence="2">Uncharacterized protein</fullName>
    </submittedName>
</protein>
<name>A0A6T8CUP4_9EUKA</name>
<organism evidence="2">
    <name type="scientific">Prymnesium polylepis</name>
    <dbReference type="NCBI Taxonomy" id="72548"/>
    <lineage>
        <taxon>Eukaryota</taxon>
        <taxon>Haptista</taxon>
        <taxon>Haptophyta</taxon>
        <taxon>Prymnesiophyceae</taxon>
        <taxon>Prymnesiales</taxon>
        <taxon>Prymnesiaceae</taxon>
        <taxon>Prymnesium</taxon>
    </lineage>
</organism>
<feature type="region of interest" description="Disordered" evidence="1">
    <location>
        <begin position="179"/>
        <end position="229"/>
    </location>
</feature>
<reference evidence="2" key="1">
    <citation type="submission" date="2021-01" db="EMBL/GenBank/DDBJ databases">
        <authorList>
            <person name="Corre E."/>
            <person name="Pelletier E."/>
            <person name="Niang G."/>
            <person name="Scheremetjew M."/>
            <person name="Finn R."/>
            <person name="Kale V."/>
            <person name="Holt S."/>
            <person name="Cochrane G."/>
            <person name="Meng A."/>
            <person name="Brown T."/>
            <person name="Cohen L."/>
        </authorList>
    </citation>
    <scope>NUCLEOTIDE SEQUENCE</scope>
    <source>
        <strain evidence="2">UIO037</strain>
    </source>
</reference>
<feature type="compositionally biased region" description="Low complexity" evidence="1">
    <location>
        <begin position="183"/>
        <end position="222"/>
    </location>
</feature>
<dbReference type="EMBL" id="HBKO01037216">
    <property type="protein sequence ID" value="CAE2263324.1"/>
    <property type="molecule type" value="Transcribed_RNA"/>
</dbReference>
<feature type="compositionally biased region" description="Low complexity" evidence="1">
    <location>
        <begin position="291"/>
        <end position="300"/>
    </location>
</feature>
<accession>A0A6T8CUP4</accession>
<dbReference type="AlphaFoldDB" id="A0A6T8CUP4"/>
<evidence type="ECO:0000313" key="2">
    <source>
        <dbReference type="EMBL" id="CAE2263324.1"/>
    </source>
</evidence>
<sequence length="352" mass="38959">MEQLGGTSLDDALAHTAAAEEARALPEPSTEEETRRPAPPWLRCKHRRPPCLFTSQYEPRIFDTAERGVSERKVGCTYTWNLRAPIWEKANLCFSYDRQRDAHGVHPHVRPFKLGPPGPKSSWLGPCGSTKAVRPAPRKRIKVAPPYDGLTPVQRKLMLHDPSVKKIINLAFDDDETYERVCPSTPSRSSRPNSAAPTARSARPSSARSSAWSTASPASSRTVSRPHSARLQARLWEREVATWSSRPSSNWWLRSGVPPRQQESSRGSGTSFEAGAVGRPTDSSVVRNASRSRPLSPRPRVAQLESPGTPGQKFAEQLRPNSAPHRSPPQPHMQFFSPRSPPPCSPPRCAKS</sequence>
<feature type="compositionally biased region" description="Polar residues" evidence="1">
    <location>
        <begin position="261"/>
        <end position="271"/>
    </location>
</feature>
<feature type="region of interest" description="Disordered" evidence="1">
    <location>
        <begin position="248"/>
        <end position="352"/>
    </location>
</feature>